<evidence type="ECO:0000313" key="4">
    <source>
        <dbReference type="EMBL" id="ABQ73555.1"/>
    </source>
</evidence>
<dbReference type="PANTHER" id="PTHR46766:SF1">
    <property type="entry name" value="GLUTAMINE-RICH PROTEIN 2"/>
    <property type="match status" value="1"/>
</dbReference>
<feature type="domain" description="PPE family C-terminal" evidence="3">
    <location>
        <begin position="322"/>
        <end position="401"/>
    </location>
</feature>
<dbReference type="EMBL" id="CP000611">
    <property type="protein sequence ID" value="ABQ73555.1"/>
    <property type="molecule type" value="Genomic_DNA"/>
</dbReference>
<evidence type="ECO:0000256" key="1">
    <source>
        <dbReference type="ARBA" id="ARBA00010652"/>
    </source>
</evidence>
<dbReference type="PANTHER" id="PTHR46766">
    <property type="entry name" value="GLUTAMINE-RICH PROTEIN 2"/>
    <property type="match status" value="1"/>
</dbReference>
<proteinExistence type="inferred from homology"/>
<dbReference type="eggNOG" id="COG5651">
    <property type="taxonomic scope" value="Bacteria"/>
</dbReference>
<dbReference type="HOGENOM" id="CLU_000243_0_2_11"/>
<comment type="similarity">
    <text evidence="1">Belongs to the mycobacterial PPE family.</text>
</comment>
<dbReference type="Gene3D" id="1.20.1260.20">
    <property type="entry name" value="PPE superfamily"/>
    <property type="match status" value="1"/>
</dbReference>
<evidence type="ECO:0000259" key="2">
    <source>
        <dbReference type="Pfam" id="PF00823"/>
    </source>
</evidence>
<dbReference type="InterPro" id="IPR038332">
    <property type="entry name" value="PPE_sf"/>
</dbReference>
<dbReference type="AlphaFoldDB" id="A5U3F5"/>
<dbReference type="InterPro" id="IPR000030">
    <property type="entry name" value="PPE_dom"/>
</dbReference>
<feature type="domain" description="PPE" evidence="2">
    <location>
        <begin position="42"/>
        <end position="204"/>
    </location>
</feature>
<dbReference type="InterPro" id="IPR022171">
    <property type="entry name" value="PPE_C"/>
</dbReference>
<protein>
    <submittedName>
        <fullName evidence="4">PPE family protein</fullName>
    </submittedName>
</protein>
<dbReference type="Proteomes" id="UP000001988">
    <property type="component" value="Chromosome"/>
</dbReference>
<dbReference type="Pfam" id="PF12484">
    <property type="entry name" value="PPE-SVP"/>
    <property type="match status" value="1"/>
</dbReference>
<dbReference type="Pfam" id="PF00823">
    <property type="entry name" value="PPE"/>
    <property type="match status" value="1"/>
</dbReference>
<evidence type="ECO:0000259" key="3">
    <source>
        <dbReference type="Pfam" id="PF12484"/>
    </source>
</evidence>
<dbReference type="GO" id="GO:0052572">
    <property type="term" value="P:response to host immune response"/>
    <property type="evidence" value="ECO:0007669"/>
    <property type="project" value="TreeGrafter"/>
</dbReference>
<keyword evidence="5" id="KW-1185">Reference proteome</keyword>
<reference evidence="4 5" key="1">
    <citation type="journal article" date="2008" name="PLoS ONE">
        <title>Genetic basis of virulence attenuation revealed by comparative genomic analysis of Mycobacterium tuberculosis strain H37Ra versus H37Rv.</title>
        <authorList>
            <person name="Zheng H."/>
            <person name="Lu L."/>
            <person name="Wang B."/>
            <person name="Pu S."/>
            <person name="Zhang X."/>
            <person name="Zhu G."/>
            <person name="Shi W."/>
            <person name="Zhang L."/>
            <person name="Wang H."/>
            <person name="Wang S."/>
            <person name="Zhao G."/>
            <person name="Zhang Y."/>
        </authorList>
    </citation>
    <scope>NUCLEOTIDE SEQUENCE [LARGE SCALE GENOMIC DNA]</scope>
    <source>
        <strain evidence="5">ATCC 25177 / H37Ra</strain>
    </source>
</reference>
<dbReference type="KEGG" id="mra:MRA_1801"/>
<dbReference type="SUPFAM" id="SSF140459">
    <property type="entry name" value="PE/PPE dimer-like"/>
    <property type="match status" value="1"/>
</dbReference>
<sequence length="405" mass="41443">MLYSAPFRCRARVSLATFGGNAHQGSSGSPTRSCVEREDWLDFGALPPEINSGRMYCGPGSGPMLAAAAAWDGVAVELGLAATGYASVIAELTGAPWVGAASLSMVAAATPYVAWLSQAAARAEQAGMQAAAAAAAYEAAFVMTVPPPVITANRVLVMTLIATNFFGQNSAAIAVAEAQYAEMWAQDAVAMYGYAAASASASRLIPFAAPPKTTNSAGVVAQVAAVAAMPGLLQRLSSAASVSWSNPNDWWLVRLLGSITPTERTTIVRLLGQSYFATGMAQFFASIAQQLTFGPGGTTAGSGGAWYPTPQFAGLGASRAVSASLARANKIGALSVPPSWVKTTALTESPVAHAVSANPTVGSSHGPHGLLRGLPLGSRITRRSGAFAHRYGFRHSVVARPPSAG</sequence>
<organism evidence="4 5">
    <name type="scientific">Mycobacterium tuberculosis (strain ATCC 25177 / H37Ra)</name>
    <dbReference type="NCBI Taxonomy" id="419947"/>
    <lineage>
        <taxon>Bacteria</taxon>
        <taxon>Bacillati</taxon>
        <taxon>Actinomycetota</taxon>
        <taxon>Actinomycetes</taxon>
        <taxon>Mycobacteriales</taxon>
        <taxon>Mycobacteriaceae</taxon>
        <taxon>Mycobacterium</taxon>
        <taxon>Mycobacterium tuberculosis complex</taxon>
    </lineage>
</organism>
<accession>A5U3F5</accession>
<gene>
    <name evidence="4" type="ordered locus">MRA_1801</name>
</gene>
<dbReference type="FunFam" id="1.20.1260.20:FF:000001">
    <property type="entry name" value="PPE family protein PPE41"/>
    <property type="match status" value="1"/>
</dbReference>
<evidence type="ECO:0000313" key="5">
    <source>
        <dbReference type="Proteomes" id="UP000001988"/>
    </source>
</evidence>
<name>A5U3F5_MYCTA</name>